<comment type="similarity">
    <text evidence="1">Belongs to the ABC transporter superfamily.</text>
</comment>
<keyword evidence="8" id="KW-1185">Reference proteome</keyword>
<evidence type="ECO:0000256" key="2">
    <source>
        <dbReference type="ARBA" id="ARBA00022448"/>
    </source>
</evidence>
<evidence type="ECO:0000259" key="6">
    <source>
        <dbReference type="PROSITE" id="PS50893"/>
    </source>
</evidence>
<keyword evidence="4 7" id="KW-0067">ATP-binding</keyword>
<feature type="domain" description="ABC transporter" evidence="6">
    <location>
        <begin position="1"/>
        <end position="238"/>
    </location>
</feature>
<dbReference type="PROSITE" id="PS00211">
    <property type="entry name" value="ABC_TRANSPORTER_1"/>
    <property type="match status" value="1"/>
</dbReference>
<dbReference type="GO" id="GO:0015658">
    <property type="term" value="F:branched-chain amino acid transmembrane transporter activity"/>
    <property type="evidence" value="ECO:0007669"/>
    <property type="project" value="TreeGrafter"/>
</dbReference>
<keyword evidence="5" id="KW-0029">Amino-acid transport</keyword>
<dbReference type="PANTHER" id="PTHR43820">
    <property type="entry name" value="HIGH-AFFINITY BRANCHED-CHAIN AMINO ACID TRANSPORT ATP-BINDING PROTEIN LIVF"/>
    <property type="match status" value="1"/>
</dbReference>
<evidence type="ECO:0000256" key="4">
    <source>
        <dbReference type="ARBA" id="ARBA00022840"/>
    </source>
</evidence>
<dbReference type="CDD" id="cd03224">
    <property type="entry name" value="ABC_TM1139_LivF_branched"/>
    <property type="match status" value="1"/>
</dbReference>
<evidence type="ECO:0000256" key="3">
    <source>
        <dbReference type="ARBA" id="ARBA00022741"/>
    </source>
</evidence>
<dbReference type="EMBL" id="CP031165">
    <property type="protein sequence ID" value="AXV06711.1"/>
    <property type="molecule type" value="Genomic_DNA"/>
</dbReference>
<keyword evidence="2" id="KW-0813">Transport</keyword>
<dbReference type="KEGG" id="euz:DVS28_a2026"/>
<proteinExistence type="inferred from homology"/>
<dbReference type="PANTHER" id="PTHR43820:SF8">
    <property type="entry name" value="ABC TRANSPORTER SUBSTRATE-BINDING PROTEIN"/>
    <property type="match status" value="1"/>
</dbReference>
<dbReference type="GO" id="GO:0005524">
    <property type="term" value="F:ATP binding"/>
    <property type="evidence" value="ECO:0007669"/>
    <property type="project" value="UniProtKB-KW"/>
</dbReference>
<sequence>MNNLKVTYNDVVLVLRGLSFDVAEGAVVALLGSNGAGKTTTLRALTGLLRYEDGEIEGGTIEFAGEPIGGLPPEQIVDLGLSLVPQGRRVFEDLSVEENLRIGGFRRDDQSEVREECHLFLNEFPRLREKRNQPAGLLSGGEQQMLVLGRALMARPKLLLLDEPSLGLAPLHVAEAFRTLRHINRDLGTTILVVEQNASSALAIAEYCYVIENGRVVIDGTSEELLANEDVQEFYLGMSDLDQRRRYDAVKAYRRRKRWLS</sequence>
<dbReference type="PROSITE" id="PS50893">
    <property type="entry name" value="ABC_TRANSPORTER_2"/>
    <property type="match status" value="1"/>
</dbReference>
<dbReference type="SMART" id="SM00382">
    <property type="entry name" value="AAA"/>
    <property type="match status" value="1"/>
</dbReference>
<dbReference type="Gene3D" id="3.40.50.300">
    <property type="entry name" value="P-loop containing nucleotide triphosphate hydrolases"/>
    <property type="match status" value="1"/>
</dbReference>
<keyword evidence="3" id="KW-0547">Nucleotide-binding</keyword>
<evidence type="ECO:0000256" key="5">
    <source>
        <dbReference type="ARBA" id="ARBA00022970"/>
    </source>
</evidence>
<name>A0A346XWW4_9ACTN</name>
<dbReference type="InterPro" id="IPR003593">
    <property type="entry name" value="AAA+_ATPase"/>
</dbReference>
<dbReference type="SUPFAM" id="SSF52540">
    <property type="entry name" value="P-loop containing nucleoside triphosphate hydrolases"/>
    <property type="match status" value="1"/>
</dbReference>
<reference evidence="7 8" key="1">
    <citation type="submission" date="2018-09" db="EMBL/GenBank/DDBJ databases">
        <title>Complete genome sequence of Euzebya sp. DY32-46 isolated from seawater of Pacific Ocean.</title>
        <authorList>
            <person name="Xu L."/>
            <person name="Wu Y.-H."/>
            <person name="Xu X.-W."/>
        </authorList>
    </citation>
    <scope>NUCLEOTIDE SEQUENCE [LARGE SCALE GENOMIC DNA]</scope>
    <source>
        <strain evidence="7 8">DY32-46</strain>
    </source>
</reference>
<dbReference type="InterPro" id="IPR027417">
    <property type="entry name" value="P-loop_NTPase"/>
</dbReference>
<evidence type="ECO:0000256" key="1">
    <source>
        <dbReference type="ARBA" id="ARBA00005417"/>
    </source>
</evidence>
<dbReference type="InterPro" id="IPR017871">
    <property type="entry name" value="ABC_transporter-like_CS"/>
</dbReference>
<dbReference type="GO" id="GO:0015807">
    <property type="term" value="P:L-amino acid transport"/>
    <property type="evidence" value="ECO:0007669"/>
    <property type="project" value="TreeGrafter"/>
</dbReference>
<evidence type="ECO:0000313" key="7">
    <source>
        <dbReference type="EMBL" id="AXV06711.1"/>
    </source>
</evidence>
<accession>A0A346XWW4</accession>
<organism evidence="7 8">
    <name type="scientific">Euzebya pacifica</name>
    <dbReference type="NCBI Taxonomy" id="1608957"/>
    <lineage>
        <taxon>Bacteria</taxon>
        <taxon>Bacillati</taxon>
        <taxon>Actinomycetota</taxon>
        <taxon>Nitriliruptoria</taxon>
        <taxon>Euzebyales</taxon>
    </lineage>
</organism>
<dbReference type="InterPro" id="IPR052156">
    <property type="entry name" value="BCAA_Transport_ATP-bd_LivF"/>
</dbReference>
<evidence type="ECO:0000313" key="8">
    <source>
        <dbReference type="Proteomes" id="UP000264006"/>
    </source>
</evidence>
<dbReference type="Proteomes" id="UP000264006">
    <property type="component" value="Chromosome"/>
</dbReference>
<protein>
    <submittedName>
        <fullName evidence="7">Branched-chain amino acid transport ATP-binding protein LivF</fullName>
    </submittedName>
</protein>
<dbReference type="AlphaFoldDB" id="A0A346XWW4"/>
<gene>
    <name evidence="7" type="ORF">DVS28_a2026</name>
</gene>
<dbReference type="GO" id="GO:0016887">
    <property type="term" value="F:ATP hydrolysis activity"/>
    <property type="evidence" value="ECO:0007669"/>
    <property type="project" value="InterPro"/>
</dbReference>
<dbReference type="Pfam" id="PF00005">
    <property type="entry name" value="ABC_tran"/>
    <property type="match status" value="1"/>
</dbReference>
<dbReference type="InterPro" id="IPR003439">
    <property type="entry name" value="ABC_transporter-like_ATP-bd"/>
</dbReference>